<reference evidence="1 2" key="1">
    <citation type="submission" date="2019-12" db="EMBL/GenBank/DDBJ databases">
        <title>Whole genome shotgun sequence of Streptomyces tubercidicus NBRC 13090.</title>
        <authorList>
            <person name="Ichikawa N."/>
            <person name="Kimura A."/>
            <person name="Kitahashi Y."/>
            <person name="Komaki H."/>
            <person name="Tamura T."/>
        </authorList>
    </citation>
    <scope>NUCLEOTIDE SEQUENCE [LARGE SCALE GENOMIC DNA]</scope>
    <source>
        <strain evidence="1 2">NBRC 13090</strain>
    </source>
</reference>
<evidence type="ECO:0000313" key="1">
    <source>
        <dbReference type="EMBL" id="GFE42005.1"/>
    </source>
</evidence>
<dbReference type="SUPFAM" id="SSF53474">
    <property type="entry name" value="alpha/beta-Hydrolases"/>
    <property type="match status" value="1"/>
</dbReference>
<keyword evidence="2" id="KW-1185">Reference proteome</keyword>
<dbReference type="Proteomes" id="UP000431826">
    <property type="component" value="Unassembled WGS sequence"/>
</dbReference>
<comment type="caution">
    <text evidence="1">The sequence shown here is derived from an EMBL/GenBank/DDBJ whole genome shotgun (WGS) entry which is preliminary data.</text>
</comment>
<dbReference type="Gene3D" id="3.40.50.1820">
    <property type="entry name" value="alpha/beta hydrolase"/>
    <property type="match status" value="1"/>
</dbReference>
<evidence type="ECO:0000313" key="2">
    <source>
        <dbReference type="Proteomes" id="UP000431826"/>
    </source>
</evidence>
<dbReference type="AlphaFoldDB" id="A0A640V533"/>
<proteinExistence type="predicted"/>
<dbReference type="InterPro" id="IPR029058">
    <property type="entry name" value="AB_hydrolase_fold"/>
</dbReference>
<sequence length="68" mass="7578">MSHENQNLPVYGHQPGEGPTLVFLHYWGGSARTWERVVKRLPDRGVLAFDFRGWGRSRELPGPSGGCG</sequence>
<dbReference type="EMBL" id="BLIR01000003">
    <property type="protein sequence ID" value="GFE42005.1"/>
    <property type="molecule type" value="Genomic_DNA"/>
</dbReference>
<name>A0A640V533_9ACTN</name>
<protein>
    <recommendedName>
        <fullName evidence="3">AB hydrolase-1 domain-containing protein</fullName>
    </recommendedName>
</protein>
<evidence type="ECO:0008006" key="3">
    <source>
        <dbReference type="Google" id="ProtNLM"/>
    </source>
</evidence>
<accession>A0A640V533</accession>
<organism evidence="1 2">
    <name type="scientific">Streptomyces tubercidicus</name>
    <dbReference type="NCBI Taxonomy" id="47759"/>
    <lineage>
        <taxon>Bacteria</taxon>
        <taxon>Bacillati</taxon>
        <taxon>Actinomycetota</taxon>
        <taxon>Actinomycetes</taxon>
        <taxon>Kitasatosporales</taxon>
        <taxon>Streptomycetaceae</taxon>
        <taxon>Streptomyces</taxon>
    </lineage>
</organism>
<gene>
    <name evidence="1" type="ORF">Stube_66780</name>
</gene>